<dbReference type="Proteomes" id="UP000035800">
    <property type="component" value="Chromosome I"/>
</dbReference>
<proteinExistence type="predicted"/>
<dbReference type="GeneID" id="29740845"/>
<sequence>MDRLNDSENRNCDHSFPLPPLKWQEKLKIFVLKMKSPQYTFYGFERGFIFESDAYVTYFRFF</sequence>
<dbReference type="STRING" id="758847.LSS_22445"/>
<name>A0A097ESW2_9LEPT</name>
<dbReference type="AlphaFoldDB" id="A0A097ESW2"/>
<accession>A0A097ESW2</accession>
<protein>
    <submittedName>
        <fullName evidence="1">Uncharacterized protein</fullName>
    </submittedName>
</protein>
<reference evidence="1 2" key="1">
    <citation type="journal article" date="2012" name="Gene">
        <title>Sequence of Leptospira santarosai serovar Shermani genome and prediction of virulence-associated genes.</title>
        <authorList>
            <person name="Chou L.F."/>
            <person name="Chen Y.T."/>
            <person name="Lu C.W."/>
            <person name="Ko Y.C."/>
            <person name="Tang C.Y."/>
            <person name="Pan M.J."/>
            <person name="Tian Y.C."/>
            <person name="Chiu C.H."/>
            <person name="Hung C.C."/>
            <person name="Yang C.W."/>
        </authorList>
    </citation>
    <scope>NUCLEOTIDE SEQUENCE [LARGE SCALE GENOMIC DNA]</scope>
    <source>
        <strain evidence="1">LT 821</strain>
    </source>
</reference>
<evidence type="ECO:0000313" key="2">
    <source>
        <dbReference type="Proteomes" id="UP000035800"/>
    </source>
</evidence>
<organism evidence="1 2">
    <name type="scientific">Leptospira santarosai serovar Shermani str. LT 821</name>
    <dbReference type="NCBI Taxonomy" id="758847"/>
    <lineage>
        <taxon>Bacteria</taxon>
        <taxon>Pseudomonadati</taxon>
        <taxon>Spirochaetota</taxon>
        <taxon>Spirochaetia</taxon>
        <taxon>Leptospirales</taxon>
        <taxon>Leptospiraceae</taxon>
        <taxon>Leptospira</taxon>
    </lineage>
</organism>
<dbReference type="KEGG" id="lst:LSS_22445"/>
<evidence type="ECO:0000313" key="1">
    <source>
        <dbReference type="EMBL" id="AIT10995.1"/>
    </source>
</evidence>
<dbReference type="EMBL" id="CP006694">
    <property type="protein sequence ID" value="AIT10995.1"/>
    <property type="molecule type" value="Genomic_DNA"/>
</dbReference>
<dbReference type="RefSeq" id="WP_004473631.1">
    <property type="nucleotide sequence ID" value="NZ_CP006694.1"/>
</dbReference>
<gene>
    <name evidence="1" type="ORF">LSS_22445</name>
</gene>
<reference evidence="1 2" key="2">
    <citation type="journal article" date="2014" name="Emerg. Microbes Infect.">
        <title>Potential impact on kidney infection: a whole-genome analysis of Leptospira santarosai serovar Shermani.</title>
        <authorList>
            <person name="Chou L.F."/>
            <person name="Chen T.W."/>
            <person name="Ko Y.C."/>
            <person name="Pan M.J."/>
            <person name="Tian Y.C."/>
            <person name="Chiu C.H."/>
            <person name="Tang P."/>
            <person name="Hung C.C."/>
            <person name="Yang C.W."/>
        </authorList>
    </citation>
    <scope>NUCLEOTIDE SEQUENCE</scope>
    <source>
        <strain evidence="1 2">LT 821</strain>
    </source>
</reference>